<organism evidence="2 3">
    <name type="scientific">Spiroplasma alleghenense</name>
    <dbReference type="NCBI Taxonomy" id="216931"/>
    <lineage>
        <taxon>Bacteria</taxon>
        <taxon>Bacillati</taxon>
        <taxon>Mycoplasmatota</taxon>
        <taxon>Mollicutes</taxon>
        <taxon>Entomoplasmatales</taxon>
        <taxon>Spiroplasmataceae</taxon>
        <taxon>Spiroplasma</taxon>
    </lineage>
</organism>
<dbReference type="KEGG" id="salx:SALLE_v1c09950"/>
<name>A0A345Z4Y6_9MOLU</name>
<dbReference type="SUPFAM" id="SSF52540">
    <property type="entry name" value="P-loop containing nucleoside triphosphate hydrolases"/>
    <property type="match status" value="1"/>
</dbReference>
<keyword evidence="3" id="KW-1185">Reference proteome</keyword>
<accession>A0A345Z4Y6</accession>
<dbReference type="InterPro" id="IPR027417">
    <property type="entry name" value="P-loop_NTPase"/>
</dbReference>
<feature type="transmembrane region" description="Helical" evidence="1">
    <location>
        <begin position="115"/>
        <end position="138"/>
    </location>
</feature>
<keyword evidence="1" id="KW-0472">Membrane</keyword>
<evidence type="ECO:0000313" key="3">
    <source>
        <dbReference type="Proteomes" id="UP000254792"/>
    </source>
</evidence>
<dbReference type="Proteomes" id="UP000254792">
    <property type="component" value="Chromosome"/>
</dbReference>
<reference evidence="2 3" key="1">
    <citation type="submission" date="2018-07" db="EMBL/GenBank/DDBJ databases">
        <title>Complete genome sequence of Spiroplasma alleghenense PLHS-1 (ATCC 51752).</title>
        <authorList>
            <person name="Chou L."/>
            <person name="Lee T.-Y."/>
            <person name="Tsai Y.-M."/>
            <person name="Kuo C.-H."/>
        </authorList>
    </citation>
    <scope>NUCLEOTIDE SEQUENCE [LARGE SCALE GENOMIC DNA]</scope>
    <source>
        <strain evidence="2 3">PLHS-1</strain>
    </source>
</reference>
<keyword evidence="1" id="KW-0812">Transmembrane</keyword>
<dbReference type="RefSeq" id="WP_115558556.1">
    <property type="nucleotide sequence ID" value="NZ_CP031376.1"/>
</dbReference>
<protein>
    <submittedName>
        <fullName evidence="2">Uncharacterized protein</fullName>
    </submittedName>
</protein>
<evidence type="ECO:0000313" key="2">
    <source>
        <dbReference type="EMBL" id="AXK51665.1"/>
    </source>
</evidence>
<sequence length="675" mass="80488">MEIARKSQDYKNKINEEGKKQRILIKGEFGSGKTTSINEFLDNKKKILRVDANILANSDNVAETVLKTCFPKWAVWGWSKGPFFVSIISVLNFAVALIATISVFFINFIEKVELVYISIPIGISIALFIITLIWKLFYLNDMNVLSKKIRKCMWVVVDDLNRISSLDKKKEIYNLFERLLNKNKKTVLIMIDSSECDLLSIDFESKNFDKVFLKKPSQEDVLKKINSSIILSENIDYEFVERVKKSDKFREIEKFIALFDNLDKVDKNKIIEKFFKIKNIIAISYLYHFEKGLYSKILEQFEHKPKIYNDELLFELDKKFINENNSSDINNLFYVSRNPIIDKYRGVLFKEEFKFIWSESNKMGDFVFSCEEDLEFIFEFILNPKTLVEKIETYDLENCFQLFFEKDSFKYSYSGLLNFEKLFKRWITLNETKISSEFYSKQIFESDWKLFYESTTKRQAHEIKEFLLGKIGFKNYRHKHDFINNFNNMWSSLFFEGDYFLKKDFNIDDFFELMKNFEIIREHWNNEDIEVLGNYSKKGINLIKIDGDIFKDHNNKIIMSNLIRENKEQNINKFIKFFLKIEGFNFIADFFHRIMMEGDVVSEDETKWLVNLLKKDFILIHENIYYQIKQTEAINYIYDEKSSLNPRMNGKGNQVILNDDWSNMLPKLITIFEES</sequence>
<dbReference type="AlphaFoldDB" id="A0A345Z4Y6"/>
<gene>
    <name evidence="2" type="ORF">SALLE_v1c09950</name>
</gene>
<evidence type="ECO:0000256" key="1">
    <source>
        <dbReference type="SAM" id="Phobius"/>
    </source>
</evidence>
<keyword evidence="1" id="KW-1133">Transmembrane helix</keyword>
<dbReference type="EMBL" id="CP031376">
    <property type="protein sequence ID" value="AXK51665.1"/>
    <property type="molecule type" value="Genomic_DNA"/>
</dbReference>
<feature type="transmembrane region" description="Helical" evidence="1">
    <location>
        <begin position="83"/>
        <end position="109"/>
    </location>
</feature>
<proteinExistence type="predicted"/>
<dbReference type="Gene3D" id="3.40.50.300">
    <property type="entry name" value="P-loop containing nucleotide triphosphate hydrolases"/>
    <property type="match status" value="1"/>
</dbReference>